<name>A0A0N5AB07_9BILA</name>
<feature type="region of interest" description="Disordered" evidence="2">
    <location>
        <begin position="132"/>
        <end position="163"/>
    </location>
</feature>
<feature type="compositionally biased region" description="Basic and acidic residues" evidence="2">
    <location>
        <begin position="152"/>
        <end position="163"/>
    </location>
</feature>
<sequence>MSNRQNNVKLSKYHGLISQHLNKLNDELDLQIQDLHTLIKTQCALNSENEEKLKKLKVLYNHQEAKCNTQNSRLIELGSSLKQVNDYLERDTAKVSELEQEIRNAAKQEGFAEDEVQHQLNSVNGRLQEILGHRGSSRNEKASLTKSSQARTSKELQQARKEQDIKNSQLKVLVEDAKDNVATISQKIRDDKRKLSKLKSNLSAIREDKNNAERTKSLNYMGCEKLKKLINDCGSRIIQLQAIAQSETENKNKASDELIMIKAKSAQMDEDMRRLNEEITELKKDRNEKVQRINELEEAMDNTMSIIASRRRQIDKTRESIRNIQMESKKLKEHYTTLQEEKIAKAEKELSSQLAVIKADISKELEKQNDSKLKADALEEDCKNLSDQMEQEITINENLKDTLSALEAQISTESSDNVKQLEQEKFNTQLLKRLQRNFANVTSKVDVIRNANDYCREAISVKKNEISAARDKLESYNVTPTFKPKTEEELQQTDELRVLKRLCRTLQKQVQIYQKELELCALRRDNAVDKAKAIVPTQYQVRSQAVDEIQKVQQRVKNLCKASKSLQNAESLH</sequence>
<evidence type="ECO:0000256" key="1">
    <source>
        <dbReference type="SAM" id="Coils"/>
    </source>
</evidence>
<evidence type="ECO:0000256" key="2">
    <source>
        <dbReference type="SAM" id="MobiDB-lite"/>
    </source>
</evidence>
<accession>A0A0N5AB07</accession>
<dbReference type="STRING" id="451379.A0A0N5AB07"/>
<feature type="coiled-coil region" evidence="1">
    <location>
        <begin position="542"/>
        <end position="569"/>
    </location>
</feature>
<reference evidence="4" key="1">
    <citation type="submission" date="2017-02" db="UniProtKB">
        <authorList>
            <consortium name="WormBaseParasite"/>
        </authorList>
    </citation>
    <scope>IDENTIFICATION</scope>
</reference>
<feature type="coiled-coil region" evidence="1">
    <location>
        <begin position="174"/>
        <end position="215"/>
    </location>
</feature>
<protein>
    <submittedName>
        <fullName evidence="4">t-SNARE coiled-coil homology domain-containing protein</fullName>
    </submittedName>
</protein>
<feature type="coiled-coil region" evidence="1">
    <location>
        <begin position="265"/>
        <end position="341"/>
    </location>
</feature>
<organism evidence="3 4">
    <name type="scientific">Syphacia muris</name>
    <dbReference type="NCBI Taxonomy" id="451379"/>
    <lineage>
        <taxon>Eukaryota</taxon>
        <taxon>Metazoa</taxon>
        <taxon>Ecdysozoa</taxon>
        <taxon>Nematoda</taxon>
        <taxon>Chromadorea</taxon>
        <taxon>Rhabditida</taxon>
        <taxon>Spirurina</taxon>
        <taxon>Oxyuridomorpha</taxon>
        <taxon>Oxyuroidea</taxon>
        <taxon>Oxyuridae</taxon>
        <taxon>Syphacia</taxon>
    </lineage>
</organism>
<feature type="coiled-coil region" evidence="1">
    <location>
        <begin position="46"/>
        <end position="115"/>
    </location>
</feature>
<keyword evidence="1" id="KW-0175">Coiled coil</keyword>
<dbReference type="Proteomes" id="UP000046393">
    <property type="component" value="Unplaced"/>
</dbReference>
<proteinExistence type="predicted"/>
<evidence type="ECO:0000313" key="4">
    <source>
        <dbReference type="WBParaSite" id="SMUV_0000133301-mRNA-1"/>
    </source>
</evidence>
<feature type="coiled-coil region" evidence="1">
    <location>
        <begin position="368"/>
        <end position="451"/>
    </location>
</feature>
<keyword evidence="3" id="KW-1185">Reference proteome</keyword>
<evidence type="ECO:0000313" key="3">
    <source>
        <dbReference type="Proteomes" id="UP000046393"/>
    </source>
</evidence>
<dbReference type="WBParaSite" id="SMUV_0000133301-mRNA-1">
    <property type="protein sequence ID" value="SMUV_0000133301-mRNA-1"/>
    <property type="gene ID" value="SMUV_0000133301"/>
</dbReference>
<dbReference type="AlphaFoldDB" id="A0A0N5AB07"/>